<accession>A0AAN9S2F5</accession>
<keyword evidence="11" id="KW-1185">Reference proteome</keyword>
<evidence type="ECO:0000256" key="6">
    <source>
        <dbReference type="PROSITE-ProRule" id="PRU00104"/>
    </source>
</evidence>
<evidence type="ECO:0000256" key="4">
    <source>
        <dbReference type="ARBA" id="ARBA00022679"/>
    </source>
</evidence>
<keyword evidence="5 6" id="KW-0833">Ubl conjugation pathway</keyword>
<dbReference type="InterPro" id="IPR000626">
    <property type="entry name" value="Ubiquitin-like_dom"/>
</dbReference>
<dbReference type="FunFam" id="3.30.2410.10:FF:000020">
    <property type="entry name" value="E3 ubiquitin-protein ligase UPL5"/>
    <property type="match status" value="1"/>
</dbReference>
<evidence type="ECO:0000313" key="11">
    <source>
        <dbReference type="Proteomes" id="UP001386955"/>
    </source>
</evidence>
<dbReference type="Gene3D" id="3.30.2160.10">
    <property type="entry name" value="Hect, E3 ligase catalytic domain"/>
    <property type="match status" value="1"/>
</dbReference>
<dbReference type="Proteomes" id="UP001386955">
    <property type="component" value="Unassembled WGS sequence"/>
</dbReference>
<gene>
    <name evidence="10" type="ORF">VNO78_22487</name>
</gene>
<dbReference type="GO" id="GO:0006511">
    <property type="term" value="P:ubiquitin-dependent protein catabolic process"/>
    <property type="evidence" value="ECO:0007669"/>
    <property type="project" value="TreeGrafter"/>
</dbReference>
<dbReference type="InterPro" id="IPR050409">
    <property type="entry name" value="E3_ubiq-protein_ligase"/>
</dbReference>
<feature type="active site" description="Glycyl thioester intermediate" evidence="6">
    <location>
        <position position="821"/>
    </location>
</feature>
<dbReference type="CDD" id="cd00078">
    <property type="entry name" value="HECTc"/>
    <property type="match status" value="1"/>
</dbReference>
<dbReference type="Pfam" id="PF00632">
    <property type="entry name" value="HECT"/>
    <property type="match status" value="1"/>
</dbReference>
<dbReference type="GO" id="GO:0000209">
    <property type="term" value="P:protein polyubiquitination"/>
    <property type="evidence" value="ECO:0007669"/>
    <property type="project" value="TreeGrafter"/>
</dbReference>
<evidence type="ECO:0000256" key="5">
    <source>
        <dbReference type="ARBA" id="ARBA00022786"/>
    </source>
</evidence>
<dbReference type="Gene3D" id="3.90.1750.10">
    <property type="entry name" value="Hect, E3 ligase catalytic domains"/>
    <property type="match status" value="1"/>
</dbReference>
<protein>
    <recommendedName>
        <fullName evidence="3">HECT-type E3 ubiquitin transferase</fullName>
        <ecNumber evidence="3">2.3.2.26</ecNumber>
    </recommendedName>
</protein>
<dbReference type="InterPro" id="IPR019956">
    <property type="entry name" value="Ubiquitin_dom"/>
</dbReference>
<evidence type="ECO:0000256" key="1">
    <source>
        <dbReference type="ARBA" id="ARBA00000885"/>
    </source>
</evidence>
<dbReference type="PANTHER" id="PTHR11254:SF424">
    <property type="entry name" value="E3 UBIQUITIN-PROTEIN LIGASE UPL5"/>
    <property type="match status" value="1"/>
</dbReference>
<dbReference type="Pfam" id="PF00240">
    <property type="entry name" value="ubiquitin"/>
    <property type="match status" value="1"/>
</dbReference>
<evidence type="ECO:0000259" key="9">
    <source>
        <dbReference type="PROSITE" id="PS50237"/>
    </source>
</evidence>
<dbReference type="AlphaFoldDB" id="A0AAN9S2F5"/>
<dbReference type="SUPFAM" id="SSF56204">
    <property type="entry name" value="Hect, E3 ligase catalytic domain"/>
    <property type="match status" value="1"/>
</dbReference>
<evidence type="ECO:0000259" key="8">
    <source>
        <dbReference type="PROSITE" id="PS50053"/>
    </source>
</evidence>
<dbReference type="InterPro" id="IPR000569">
    <property type="entry name" value="HECT_dom"/>
</dbReference>
<name>A0AAN9S2F5_PSOTE</name>
<dbReference type="FunFam" id="3.10.20.90:FF:000303">
    <property type="entry name" value="E3 ubiquitin-protein ligase UPL5 isoform A"/>
    <property type="match status" value="1"/>
</dbReference>
<dbReference type="Gene3D" id="3.10.20.90">
    <property type="entry name" value="Phosphatidylinositol 3-kinase Catalytic Subunit, Chain A, domain 1"/>
    <property type="match status" value="1"/>
</dbReference>
<evidence type="ECO:0000256" key="2">
    <source>
        <dbReference type="ARBA" id="ARBA00004906"/>
    </source>
</evidence>
<dbReference type="PROSITE" id="PS50053">
    <property type="entry name" value="UBIQUITIN_2"/>
    <property type="match status" value="1"/>
</dbReference>
<dbReference type="EMBL" id="JAYMYS010000006">
    <property type="protein sequence ID" value="KAK7387697.1"/>
    <property type="molecule type" value="Genomic_DNA"/>
</dbReference>
<dbReference type="GO" id="GO:0061630">
    <property type="term" value="F:ubiquitin protein ligase activity"/>
    <property type="evidence" value="ECO:0007669"/>
    <property type="project" value="UniProtKB-EC"/>
</dbReference>
<dbReference type="InterPro" id="IPR029071">
    <property type="entry name" value="Ubiquitin-like_domsf"/>
</dbReference>
<evidence type="ECO:0000256" key="3">
    <source>
        <dbReference type="ARBA" id="ARBA00012485"/>
    </source>
</evidence>
<feature type="region of interest" description="Disordered" evidence="7">
    <location>
        <begin position="1"/>
        <end position="31"/>
    </location>
</feature>
<evidence type="ECO:0000256" key="7">
    <source>
        <dbReference type="SAM" id="MobiDB-lite"/>
    </source>
</evidence>
<proteinExistence type="predicted"/>
<keyword evidence="4" id="KW-0808">Transferase</keyword>
<sequence>MSVIETPAVHHLSGGATDHHRHPSKRKFDDEEEEELSDLVCVRMRKEEVRAVNSWSSQRSHIQFFVRMMSGGNTIVMQAFPEDSVKSIHERIQTMKGIPVFEQRLIYRGKQLQWEQTLAECSIQNDANLQLVGLLRSTEHPQAWQVINDMVSLVYRLCRGETVHDSLKTIKGLITNYLNMTPRIDNDSASGYFQIFMSSSAPAVLVMLYVSPYAGNKDCADSSVRHFLSSCRNTLSKALHGQCAVVVLEFCKLLRRVGCHQTHDPLYLYCRSTFGSLLETAAVSYAASDNVKGLVLIQDIFPFVRELAYSLLRNLDLSMDSPSAAGPLSNDVGDFTAFLIPVRTGIKEQQAIKDSISQDKRHKDFLLAEEIEYLHQLYIKLLNKIDQCLQRMDQSLDGHEIVEGDSLYPAWSYYLSILKELYQISKLYDGAEEKLWSVLKRQRSVVCLLIVRYAKRTDEHQWILEYRCVTNFESRRHLAMMMFPEVKEDYEELHEMLIDRSQLLTESFEYIARAEPESLHAGLFMEFKNEEATGPGVLREWFLLVCQAIFNPQNALFVACPNDRRRFFPNPASKVHPLHLEYFSFAGRVIALALMHRVQVGIVFDRVFFLQLARNYIALEDIRDADPCLYTSCKQILDMDADFIDSDALGLTFVREVEELGQRKVVELCPGGKNLVVNSKNRDKYVDLLIQDRFVTSISEQVSHFAKGFADILSNSKLQHYFFQSLDLEDLDWMLHGSEDTISIEDWKAHTEYHGYKETDIQISWFWEIVGRMTAEQRKVLLFFWTSVKYLPVEGFHGLASRLYIYRSLEPGDRLPSSHTCFFRLCFPAYSSMAVMKDRLEVITQEHIGCSFGTW</sequence>
<dbReference type="GO" id="GO:0005737">
    <property type="term" value="C:cytoplasm"/>
    <property type="evidence" value="ECO:0007669"/>
    <property type="project" value="TreeGrafter"/>
</dbReference>
<dbReference type="Gene3D" id="3.30.2410.10">
    <property type="entry name" value="Hect, E3 ligase catalytic domain"/>
    <property type="match status" value="1"/>
</dbReference>
<dbReference type="PRINTS" id="PR00348">
    <property type="entry name" value="UBIQUITIN"/>
</dbReference>
<comment type="pathway">
    <text evidence="2">Protein modification; protein ubiquitination.</text>
</comment>
<dbReference type="SMART" id="SM00213">
    <property type="entry name" value="UBQ"/>
    <property type="match status" value="1"/>
</dbReference>
<feature type="domain" description="Ubiquitin-like" evidence="8">
    <location>
        <begin position="62"/>
        <end position="138"/>
    </location>
</feature>
<reference evidence="10 11" key="1">
    <citation type="submission" date="2024-01" db="EMBL/GenBank/DDBJ databases">
        <title>The genomes of 5 underutilized Papilionoideae crops provide insights into root nodulation and disease resistanc.</title>
        <authorList>
            <person name="Jiang F."/>
        </authorList>
    </citation>
    <scope>NUCLEOTIDE SEQUENCE [LARGE SCALE GENOMIC DNA]</scope>
    <source>
        <strain evidence="10">DUOXIRENSHENG_FW03</strain>
        <tissue evidence="10">Leaves</tissue>
    </source>
</reference>
<organism evidence="10 11">
    <name type="scientific">Psophocarpus tetragonolobus</name>
    <name type="common">Winged bean</name>
    <name type="synonym">Dolichos tetragonolobus</name>
    <dbReference type="NCBI Taxonomy" id="3891"/>
    <lineage>
        <taxon>Eukaryota</taxon>
        <taxon>Viridiplantae</taxon>
        <taxon>Streptophyta</taxon>
        <taxon>Embryophyta</taxon>
        <taxon>Tracheophyta</taxon>
        <taxon>Spermatophyta</taxon>
        <taxon>Magnoliopsida</taxon>
        <taxon>eudicotyledons</taxon>
        <taxon>Gunneridae</taxon>
        <taxon>Pentapetalae</taxon>
        <taxon>rosids</taxon>
        <taxon>fabids</taxon>
        <taxon>Fabales</taxon>
        <taxon>Fabaceae</taxon>
        <taxon>Papilionoideae</taxon>
        <taxon>50 kb inversion clade</taxon>
        <taxon>NPAAA clade</taxon>
        <taxon>indigoferoid/millettioid clade</taxon>
        <taxon>Phaseoleae</taxon>
        <taxon>Psophocarpus</taxon>
    </lineage>
</organism>
<dbReference type="SUPFAM" id="SSF54236">
    <property type="entry name" value="Ubiquitin-like"/>
    <property type="match status" value="1"/>
</dbReference>
<dbReference type="FunFam" id="3.30.2160.10:FF:000019">
    <property type="entry name" value="E3 ubiquitin-protein ligase UPL5 isoform A"/>
    <property type="match status" value="1"/>
</dbReference>
<dbReference type="PANTHER" id="PTHR11254">
    <property type="entry name" value="HECT DOMAIN UBIQUITIN-PROTEIN LIGASE"/>
    <property type="match status" value="1"/>
</dbReference>
<evidence type="ECO:0000313" key="10">
    <source>
        <dbReference type="EMBL" id="KAK7387697.1"/>
    </source>
</evidence>
<dbReference type="InterPro" id="IPR035983">
    <property type="entry name" value="Hect_E3_ubiquitin_ligase"/>
</dbReference>
<comment type="catalytic activity">
    <reaction evidence="1">
        <text>S-ubiquitinyl-[E2 ubiquitin-conjugating enzyme]-L-cysteine + [acceptor protein]-L-lysine = [E2 ubiquitin-conjugating enzyme]-L-cysteine + N(6)-ubiquitinyl-[acceptor protein]-L-lysine.</text>
        <dbReference type="EC" id="2.3.2.26"/>
    </reaction>
</comment>
<comment type="caution">
    <text evidence="10">The sequence shown here is derived from an EMBL/GenBank/DDBJ whole genome shotgun (WGS) entry which is preliminary data.</text>
</comment>
<dbReference type="SMART" id="SM00119">
    <property type="entry name" value="HECTc"/>
    <property type="match status" value="1"/>
</dbReference>
<feature type="domain" description="HECT" evidence="9">
    <location>
        <begin position="515"/>
        <end position="855"/>
    </location>
</feature>
<dbReference type="PROSITE" id="PS50237">
    <property type="entry name" value="HECT"/>
    <property type="match status" value="1"/>
</dbReference>
<dbReference type="EC" id="2.3.2.26" evidence="3"/>